<organism evidence="1">
    <name type="scientific">Arundo donax</name>
    <name type="common">Giant reed</name>
    <name type="synonym">Donax arundinaceus</name>
    <dbReference type="NCBI Taxonomy" id="35708"/>
    <lineage>
        <taxon>Eukaryota</taxon>
        <taxon>Viridiplantae</taxon>
        <taxon>Streptophyta</taxon>
        <taxon>Embryophyta</taxon>
        <taxon>Tracheophyta</taxon>
        <taxon>Spermatophyta</taxon>
        <taxon>Magnoliopsida</taxon>
        <taxon>Liliopsida</taxon>
        <taxon>Poales</taxon>
        <taxon>Poaceae</taxon>
        <taxon>PACMAD clade</taxon>
        <taxon>Arundinoideae</taxon>
        <taxon>Arundineae</taxon>
        <taxon>Arundo</taxon>
    </lineage>
</organism>
<dbReference type="AlphaFoldDB" id="A0A0A9AXP1"/>
<name>A0A0A9AXP1_ARUDO</name>
<evidence type="ECO:0000313" key="1">
    <source>
        <dbReference type="EMBL" id="JAD54608.1"/>
    </source>
</evidence>
<sequence length="56" mass="6570">MWHWILYHGNQPGYNLHIEQMVPADFISLISHDPHKVVSVRENLLTLQQIQCCSMP</sequence>
<reference evidence="1" key="2">
    <citation type="journal article" date="2015" name="Data Brief">
        <title>Shoot transcriptome of the giant reed, Arundo donax.</title>
        <authorList>
            <person name="Barrero R.A."/>
            <person name="Guerrero F.D."/>
            <person name="Moolhuijzen P."/>
            <person name="Goolsby J.A."/>
            <person name="Tidwell J."/>
            <person name="Bellgard S.E."/>
            <person name="Bellgard M.I."/>
        </authorList>
    </citation>
    <scope>NUCLEOTIDE SEQUENCE</scope>
    <source>
        <tissue evidence="1">Shoot tissue taken approximately 20 cm above the soil surface</tissue>
    </source>
</reference>
<protein>
    <submittedName>
        <fullName evidence="1">Uncharacterized protein</fullName>
    </submittedName>
</protein>
<accession>A0A0A9AXP1</accession>
<dbReference type="EMBL" id="GBRH01243287">
    <property type="protein sequence ID" value="JAD54608.1"/>
    <property type="molecule type" value="Transcribed_RNA"/>
</dbReference>
<reference evidence="1" key="1">
    <citation type="submission" date="2014-09" db="EMBL/GenBank/DDBJ databases">
        <authorList>
            <person name="Magalhaes I.L.F."/>
            <person name="Oliveira U."/>
            <person name="Santos F.R."/>
            <person name="Vidigal T.H.D.A."/>
            <person name="Brescovit A.D."/>
            <person name="Santos A.J."/>
        </authorList>
    </citation>
    <scope>NUCLEOTIDE SEQUENCE</scope>
    <source>
        <tissue evidence="1">Shoot tissue taken approximately 20 cm above the soil surface</tissue>
    </source>
</reference>
<proteinExistence type="predicted"/>